<comment type="similarity">
    <text evidence="1">Belongs to the cytidine and deoxycytidylate deaminase family.</text>
</comment>
<dbReference type="CDD" id="cd01283">
    <property type="entry name" value="cytidine_deaminase"/>
    <property type="match status" value="1"/>
</dbReference>
<dbReference type="InterPro" id="IPR050202">
    <property type="entry name" value="Cyt/Deoxycyt_deaminase"/>
</dbReference>
<dbReference type="PROSITE" id="PS51747">
    <property type="entry name" value="CYT_DCMP_DEAMINASES_2"/>
    <property type="match status" value="1"/>
</dbReference>
<dbReference type="GO" id="GO:0072527">
    <property type="term" value="P:pyrimidine-containing compound metabolic process"/>
    <property type="evidence" value="ECO:0007669"/>
    <property type="project" value="UniProtKB-ARBA"/>
</dbReference>
<accession>A0A380H331</accession>
<dbReference type="Gene3D" id="3.40.140.10">
    <property type="entry name" value="Cytidine Deaminase, domain 2"/>
    <property type="match status" value="1"/>
</dbReference>
<organism evidence="3 4">
    <name type="scientific">Staphylococcus saccharolyticus</name>
    <dbReference type="NCBI Taxonomy" id="33028"/>
    <lineage>
        <taxon>Bacteria</taxon>
        <taxon>Bacillati</taxon>
        <taxon>Bacillota</taxon>
        <taxon>Bacilli</taxon>
        <taxon>Bacillales</taxon>
        <taxon>Staphylococcaceae</taxon>
        <taxon>Staphylococcus</taxon>
    </lineage>
</organism>
<keyword evidence="4" id="KW-1185">Reference proteome</keyword>
<dbReference type="InterPro" id="IPR016193">
    <property type="entry name" value="Cytidine_deaminase-like"/>
</dbReference>
<evidence type="ECO:0000313" key="4">
    <source>
        <dbReference type="Proteomes" id="UP000255425"/>
    </source>
</evidence>
<evidence type="ECO:0000256" key="1">
    <source>
        <dbReference type="ARBA" id="ARBA00006576"/>
    </source>
</evidence>
<dbReference type="PANTHER" id="PTHR11644:SF2">
    <property type="entry name" value="CYTIDINE DEAMINASE"/>
    <property type="match status" value="1"/>
</dbReference>
<gene>
    <name evidence="3" type="primary">cdd</name>
    <name evidence="3" type="ORF">NCTC11807_01458</name>
</gene>
<dbReference type="GO" id="GO:0005829">
    <property type="term" value="C:cytosol"/>
    <property type="evidence" value="ECO:0007669"/>
    <property type="project" value="TreeGrafter"/>
</dbReference>
<keyword evidence="3" id="KW-0378">Hydrolase</keyword>
<dbReference type="EMBL" id="UHDZ01000001">
    <property type="protein sequence ID" value="SUM71489.1"/>
    <property type="molecule type" value="Genomic_DNA"/>
</dbReference>
<dbReference type="GO" id="GO:0004126">
    <property type="term" value="F:cytidine deaminase activity"/>
    <property type="evidence" value="ECO:0007669"/>
    <property type="project" value="UniProtKB-EC"/>
</dbReference>
<sequence length="67" mass="7314">MGICAERASLVAAISEGDRPGDFEFITVTVDGEKPSSPCGACRQVLMELCDINMPIYMTNQNEDMIE</sequence>
<protein>
    <submittedName>
        <fullName evidence="3">Cytidine deaminase</fullName>
        <ecNumber evidence="3">3.5.4.5</ecNumber>
    </submittedName>
</protein>
<name>A0A380H331_9STAP</name>
<proteinExistence type="inferred from homology"/>
<dbReference type="PANTHER" id="PTHR11644">
    <property type="entry name" value="CYTIDINE DEAMINASE"/>
    <property type="match status" value="1"/>
</dbReference>
<dbReference type="EC" id="3.5.4.5" evidence="3"/>
<dbReference type="Proteomes" id="UP000255425">
    <property type="component" value="Unassembled WGS sequence"/>
</dbReference>
<evidence type="ECO:0000259" key="2">
    <source>
        <dbReference type="PROSITE" id="PS51747"/>
    </source>
</evidence>
<dbReference type="GO" id="GO:0055086">
    <property type="term" value="P:nucleobase-containing small molecule metabolic process"/>
    <property type="evidence" value="ECO:0007669"/>
    <property type="project" value="UniProtKB-ARBA"/>
</dbReference>
<reference evidence="3 4" key="1">
    <citation type="submission" date="2018-06" db="EMBL/GenBank/DDBJ databases">
        <authorList>
            <consortium name="Pathogen Informatics"/>
            <person name="Doyle S."/>
        </authorList>
    </citation>
    <scope>NUCLEOTIDE SEQUENCE [LARGE SCALE GENOMIC DNA]</scope>
    <source>
        <strain evidence="3 4">NCTC11807</strain>
    </source>
</reference>
<evidence type="ECO:0000313" key="3">
    <source>
        <dbReference type="EMBL" id="SUM71489.1"/>
    </source>
</evidence>
<dbReference type="GO" id="GO:0008270">
    <property type="term" value="F:zinc ion binding"/>
    <property type="evidence" value="ECO:0007669"/>
    <property type="project" value="TreeGrafter"/>
</dbReference>
<dbReference type="InterPro" id="IPR002125">
    <property type="entry name" value="CMP_dCMP_dom"/>
</dbReference>
<feature type="domain" description="CMP/dCMP-type deaminase" evidence="2">
    <location>
        <begin position="1"/>
        <end position="67"/>
    </location>
</feature>
<dbReference type="AlphaFoldDB" id="A0A380H331"/>
<dbReference type="SUPFAM" id="SSF53927">
    <property type="entry name" value="Cytidine deaminase-like"/>
    <property type="match status" value="1"/>
</dbReference>